<dbReference type="AlphaFoldDB" id="A3K9A4"/>
<name>A3K9A4_SAGS3</name>
<feature type="domain" description="GGDEF" evidence="2">
    <location>
        <begin position="203"/>
        <end position="337"/>
    </location>
</feature>
<dbReference type="Pfam" id="PF00563">
    <property type="entry name" value="EAL"/>
    <property type="match status" value="1"/>
</dbReference>
<dbReference type="PANTHER" id="PTHR33121">
    <property type="entry name" value="CYCLIC DI-GMP PHOSPHODIESTERASE PDEF"/>
    <property type="match status" value="1"/>
</dbReference>
<proteinExistence type="predicted"/>
<dbReference type="InterPro" id="IPR001633">
    <property type="entry name" value="EAL_dom"/>
</dbReference>
<dbReference type="RefSeq" id="WP_005862904.1">
    <property type="nucleotide sequence ID" value="NZ_AAYA01000017.1"/>
</dbReference>
<evidence type="ECO:0000259" key="2">
    <source>
        <dbReference type="PROSITE" id="PS50887"/>
    </source>
</evidence>
<gene>
    <name evidence="3" type="ORF">SSE37_15376</name>
</gene>
<dbReference type="InterPro" id="IPR029787">
    <property type="entry name" value="Nucleotide_cyclase"/>
</dbReference>
<dbReference type="eggNOG" id="COG5001">
    <property type="taxonomic scope" value="Bacteria"/>
</dbReference>
<sequence length="611" mass="66744">MSDLWESNAVESGAAFQEEVSRIVESAETLIRDSLGATDVVLIPRGSSKHGDVHLLRQSAFSELEETATRFLDDYLIHRATGASVPIAKTMPHSVDQRQGRDQVICRILLDDDYGVCGSLAVRLPAGDAATGPSSARLDAISAMVSTMLKSVTTSFELEIELIAAQRRSARLEIQTRTDPLTGAQTLGAFEREVRKRLHDSAEACALILFEVENLRSINDLFGYQFGNTYLGLVAGALSAALPDTAIVGRLGGDQFGALVELPEHYNSYLGDVLSRCRDSILRSTATLGRPNLGRTSGGAAVYPNDAANYDTLFELAEGALFVSKRSARGLPTVFAPGIDPRPNPREITRSFKAALAANQIRPYFQPVYNLLTGECAGFEVLARWEDPERGVLMPDDFIPILNDPENAERLTQKLTGTALKALADLGPHRARNLTIAINVTSFDLMNREFAFELQSHLSEVEWLSWSQIIIEVTEKIMLGAAEGQVFRTLEELRRRGARVALDDFGTGYGGLRHLSGWPVDILKIDRHFIGRMLDSDIDRAIVESILHLSEHSDLTVIAEGIETPAQLRALQSMNCAKGQGHLFAAALPASGLADSLESIDFDALNSRDSW</sequence>
<reference evidence="3 4" key="1">
    <citation type="submission" date="2006-06" db="EMBL/GenBank/DDBJ databases">
        <authorList>
            <person name="Moran M.A."/>
            <person name="Ferriera S."/>
            <person name="Johnson J."/>
            <person name="Kravitz S."/>
            <person name="Beeson K."/>
            <person name="Sutton G."/>
            <person name="Rogers Y.-H."/>
            <person name="Friedman R."/>
            <person name="Frazier M."/>
            <person name="Venter J.C."/>
        </authorList>
    </citation>
    <scope>NUCLEOTIDE SEQUENCE [LARGE SCALE GENOMIC DNA]</scope>
    <source>
        <strain evidence="3 4">E-37</strain>
    </source>
</reference>
<dbReference type="PROSITE" id="PS50883">
    <property type="entry name" value="EAL"/>
    <property type="match status" value="1"/>
</dbReference>
<dbReference type="EMBL" id="AAYA01000017">
    <property type="protein sequence ID" value="EBA06276.1"/>
    <property type="molecule type" value="Genomic_DNA"/>
</dbReference>
<dbReference type="CDD" id="cd01949">
    <property type="entry name" value="GGDEF"/>
    <property type="match status" value="1"/>
</dbReference>
<accession>A3K9A4</accession>
<organism evidence="3 4">
    <name type="scientific">Sagittula stellata (strain ATCC 700073 / DSM 11524 / E-37)</name>
    <dbReference type="NCBI Taxonomy" id="388399"/>
    <lineage>
        <taxon>Bacteria</taxon>
        <taxon>Pseudomonadati</taxon>
        <taxon>Pseudomonadota</taxon>
        <taxon>Alphaproteobacteria</taxon>
        <taxon>Rhodobacterales</taxon>
        <taxon>Roseobacteraceae</taxon>
        <taxon>Sagittula</taxon>
    </lineage>
</organism>
<dbReference type="PROSITE" id="PS50887">
    <property type="entry name" value="GGDEF"/>
    <property type="match status" value="1"/>
</dbReference>
<dbReference type="NCBIfam" id="TIGR00254">
    <property type="entry name" value="GGDEF"/>
    <property type="match status" value="1"/>
</dbReference>
<comment type="caution">
    <text evidence="3">The sequence shown here is derived from an EMBL/GenBank/DDBJ whole genome shotgun (WGS) entry which is preliminary data.</text>
</comment>
<keyword evidence="4" id="KW-1185">Reference proteome</keyword>
<evidence type="ECO:0000313" key="4">
    <source>
        <dbReference type="Proteomes" id="UP000005713"/>
    </source>
</evidence>
<dbReference type="Proteomes" id="UP000005713">
    <property type="component" value="Unassembled WGS sequence"/>
</dbReference>
<dbReference type="PANTHER" id="PTHR33121:SF79">
    <property type="entry name" value="CYCLIC DI-GMP PHOSPHODIESTERASE PDED-RELATED"/>
    <property type="match status" value="1"/>
</dbReference>
<dbReference type="SUPFAM" id="SSF55073">
    <property type="entry name" value="Nucleotide cyclase"/>
    <property type="match status" value="1"/>
</dbReference>
<evidence type="ECO:0000313" key="3">
    <source>
        <dbReference type="EMBL" id="EBA06276.1"/>
    </source>
</evidence>
<dbReference type="SUPFAM" id="SSF141868">
    <property type="entry name" value="EAL domain-like"/>
    <property type="match status" value="1"/>
</dbReference>
<dbReference type="InterPro" id="IPR050706">
    <property type="entry name" value="Cyclic-di-GMP_PDE-like"/>
</dbReference>
<dbReference type="SMART" id="SM00052">
    <property type="entry name" value="EAL"/>
    <property type="match status" value="1"/>
</dbReference>
<dbReference type="GO" id="GO:0071111">
    <property type="term" value="F:cyclic-guanylate-specific phosphodiesterase activity"/>
    <property type="evidence" value="ECO:0007669"/>
    <property type="project" value="InterPro"/>
</dbReference>
<dbReference type="Gene3D" id="3.20.20.450">
    <property type="entry name" value="EAL domain"/>
    <property type="match status" value="1"/>
</dbReference>
<dbReference type="InterPro" id="IPR000160">
    <property type="entry name" value="GGDEF_dom"/>
</dbReference>
<dbReference type="SMART" id="SM00267">
    <property type="entry name" value="GGDEF"/>
    <property type="match status" value="1"/>
</dbReference>
<protein>
    <submittedName>
        <fullName evidence="3">Sensory box protein</fullName>
    </submittedName>
</protein>
<evidence type="ECO:0000259" key="1">
    <source>
        <dbReference type="PROSITE" id="PS50883"/>
    </source>
</evidence>
<dbReference type="Gene3D" id="3.30.70.270">
    <property type="match status" value="1"/>
</dbReference>
<dbReference type="InterPro" id="IPR035919">
    <property type="entry name" value="EAL_sf"/>
</dbReference>
<dbReference type="Pfam" id="PF00990">
    <property type="entry name" value="GGDEF"/>
    <property type="match status" value="1"/>
</dbReference>
<dbReference type="CDD" id="cd01948">
    <property type="entry name" value="EAL"/>
    <property type="match status" value="1"/>
</dbReference>
<dbReference type="InterPro" id="IPR043128">
    <property type="entry name" value="Rev_trsase/Diguanyl_cyclase"/>
</dbReference>
<feature type="domain" description="EAL" evidence="1">
    <location>
        <begin position="345"/>
        <end position="601"/>
    </location>
</feature>